<evidence type="ECO:0000313" key="1">
    <source>
        <dbReference type="EMBL" id="KAJ9637258.1"/>
    </source>
</evidence>
<organism evidence="1 2">
    <name type="scientific">Coniosporium tulheliwenetii</name>
    <dbReference type="NCBI Taxonomy" id="3383036"/>
    <lineage>
        <taxon>Eukaryota</taxon>
        <taxon>Fungi</taxon>
        <taxon>Dikarya</taxon>
        <taxon>Ascomycota</taxon>
        <taxon>Pezizomycotina</taxon>
        <taxon>Dothideomycetes</taxon>
        <taxon>Dothideomycetes incertae sedis</taxon>
        <taxon>Coniosporium</taxon>
    </lineage>
</organism>
<keyword evidence="2" id="KW-1185">Reference proteome</keyword>
<name>A0ACC2YPF8_9PEZI</name>
<sequence>MDPFLYCQLYLFISQFAPQFFEKEQHAANQALTHVAVGSPVEHTSFLPSTFEFSGAAEYDYVYGISQERPSSFRRDLNHAFGDLLTVLIQHYRVFLILILILALIVLYACLHKVIAWPLLCIKTLIWGNTPAPVPVPVPAPAVPDVLMRQLSALPNQFKSLGKNFGDLVRTTRDDVNHLQDFNEQTSERLDSVEEDKVDGTQAVVIFQALSSDMDTRVMGAEVQLEDLSLQGAITSSKVDQLEVQAEKVEKQLENTTQGHVWPQIWKLWDRLDSLQKKVDELTEKVQSLQSSPQGNGDGMSQDLKDELESIKERLAALDPRVKGTEDQLELIGAGSTSTEIWKALPTLQPAFNDLWKAVKALDKKLDGFAALKGKQQELEAALVDHQRQLETLKKNAALPKADITKADVVRMIQESETRSRSYADEIRRQMSEGLEAVKGDNISLRQDLRERFAHDDTRFDNLDGRLTNVSFEKSSRGQRVTNLENEVLRLNRALEDATRTSRERICPCHNCVQKPPGRADLLLAAAPVVEGPFTQTPAAPFVPLPPSPAALPEVAMVEPAPQAPAIEDVREVREDSSIGNEPAESSSSKAPTAAQTRPRDARRAVPRSQRGRHAPRADRSDAVAAPAAQFQAPEGYAPAVFPAPTGTPAFVAPSGILSFPPPTALPLPPAAVEAAASAAIGGFLTSGGAFTRGAFPAPTTPLAPFGSSAPPPFSAPPAPSAPAAAPHTAAIPPSTGGDVLSAVQIQALQGYNSSQPAQQHAPTQPILNSTSNFRAVPLNAGASYLDSQPWSASPTMPQMNQLQTADPTSIALQQLDEDRDAEGEPDYEMMDHQDGPHELDHAQAPKAQIGLRRGKNLSRMTLTSLMSPETPPTILLPRATVIDLTGDDIESHFPEGAPVTQAGPSDTIIGESEQVPLDPQPATQEGTNSSFTFSFGPTVQFPAAEVAQPVQQSNAPQTITSFAPETEGEKEPADFTQQNPLLLSQEQQVQRFGQGVYALGNHTPFQVNQQMGQFDLYADDDMMGIDQPGQQAGRFDSPMTEDMSAFNSGPPPQQPTSQTHPGFGGIPGLYTSSWTPPHMLQQNVQPSPVGGVQGQGFSPQTPSQPQQTAQPDPSEQAPETYIVNGMVFTRHPPPLPANVKEDIDRMAALDWNDLDLLGVPSAASTNQTGDPEVGSAIEEQLLNHIALNQQNWYHPSAPLAASTDDTQGTVMGGQLDYTGAQDQPQSSLAQDQAQASQDVDDVDAGWAFIDNQMPGGSVSAAVDQMHNAAMEGLAQIAGAQNQPQNTTAQTQDTGMADQFGNAEAQSRFRSAMAQYHAGNQP</sequence>
<dbReference type="Proteomes" id="UP001172680">
    <property type="component" value="Unassembled WGS sequence"/>
</dbReference>
<comment type="caution">
    <text evidence="1">The sequence shown here is derived from an EMBL/GenBank/DDBJ whole genome shotgun (WGS) entry which is preliminary data.</text>
</comment>
<reference evidence="1" key="1">
    <citation type="submission" date="2022-10" db="EMBL/GenBank/DDBJ databases">
        <title>Culturing micro-colonial fungi from biological soil crusts in the Mojave desert and describing Neophaeococcomyces mojavensis, and introducing the new genera and species Taxawa tesnikishii.</title>
        <authorList>
            <person name="Kurbessoian T."/>
            <person name="Stajich J.E."/>
        </authorList>
    </citation>
    <scope>NUCLEOTIDE SEQUENCE</scope>
    <source>
        <strain evidence="1">JES_115</strain>
    </source>
</reference>
<evidence type="ECO:0000313" key="2">
    <source>
        <dbReference type="Proteomes" id="UP001172680"/>
    </source>
</evidence>
<gene>
    <name evidence="1" type="ORF">H2199_007545</name>
</gene>
<protein>
    <submittedName>
        <fullName evidence="1">Uncharacterized protein</fullName>
    </submittedName>
</protein>
<accession>A0ACC2YPF8</accession>
<dbReference type="EMBL" id="JAPDRP010000023">
    <property type="protein sequence ID" value="KAJ9637258.1"/>
    <property type="molecule type" value="Genomic_DNA"/>
</dbReference>
<proteinExistence type="predicted"/>